<keyword evidence="3" id="KW-1185">Reference proteome</keyword>
<keyword evidence="1" id="KW-0472">Membrane</keyword>
<feature type="transmembrane region" description="Helical" evidence="1">
    <location>
        <begin position="112"/>
        <end position="132"/>
    </location>
</feature>
<reference evidence="3" key="1">
    <citation type="journal article" date="2017" name="Nat. Ecol. Evol.">
        <title>Genome expansion and lineage-specific genetic innovations in the forest pathogenic fungi Armillaria.</title>
        <authorList>
            <person name="Sipos G."/>
            <person name="Prasanna A.N."/>
            <person name="Walter M.C."/>
            <person name="O'Connor E."/>
            <person name="Balint B."/>
            <person name="Krizsan K."/>
            <person name="Kiss B."/>
            <person name="Hess J."/>
            <person name="Varga T."/>
            <person name="Slot J."/>
            <person name="Riley R."/>
            <person name="Boka B."/>
            <person name="Rigling D."/>
            <person name="Barry K."/>
            <person name="Lee J."/>
            <person name="Mihaltcheva S."/>
            <person name="LaButti K."/>
            <person name="Lipzen A."/>
            <person name="Waldron R."/>
            <person name="Moloney N.M."/>
            <person name="Sperisen C."/>
            <person name="Kredics L."/>
            <person name="Vagvoelgyi C."/>
            <person name="Patrignani A."/>
            <person name="Fitzpatrick D."/>
            <person name="Nagy I."/>
            <person name="Doyle S."/>
            <person name="Anderson J.B."/>
            <person name="Grigoriev I.V."/>
            <person name="Gueldener U."/>
            <person name="Muensterkoetter M."/>
            <person name="Nagy L.G."/>
        </authorList>
    </citation>
    <scope>NUCLEOTIDE SEQUENCE [LARGE SCALE GENOMIC DNA]</scope>
    <source>
        <strain evidence="3">28-4</strain>
    </source>
</reference>
<dbReference type="Proteomes" id="UP000218334">
    <property type="component" value="Unassembled WGS sequence"/>
</dbReference>
<accession>A0A2H3APV6</accession>
<proteinExistence type="predicted"/>
<feature type="transmembrane region" description="Helical" evidence="1">
    <location>
        <begin position="198"/>
        <end position="217"/>
    </location>
</feature>
<dbReference type="EMBL" id="KZ293481">
    <property type="protein sequence ID" value="PBK60839.1"/>
    <property type="molecule type" value="Genomic_DNA"/>
</dbReference>
<evidence type="ECO:0000313" key="2">
    <source>
        <dbReference type="EMBL" id="PBK60839.1"/>
    </source>
</evidence>
<evidence type="ECO:0000313" key="3">
    <source>
        <dbReference type="Proteomes" id="UP000218334"/>
    </source>
</evidence>
<organism evidence="2 3">
    <name type="scientific">Armillaria solidipes</name>
    <dbReference type="NCBI Taxonomy" id="1076256"/>
    <lineage>
        <taxon>Eukaryota</taxon>
        <taxon>Fungi</taxon>
        <taxon>Dikarya</taxon>
        <taxon>Basidiomycota</taxon>
        <taxon>Agaricomycotina</taxon>
        <taxon>Agaricomycetes</taxon>
        <taxon>Agaricomycetidae</taxon>
        <taxon>Agaricales</taxon>
        <taxon>Marasmiineae</taxon>
        <taxon>Physalacriaceae</taxon>
        <taxon>Armillaria</taxon>
    </lineage>
</organism>
<name>A0A2H3APV6_9AGAR</name>
<feature type="transmembrane region" description="Helical" evidence="1">
    <location>
        <begin position="167"/>
        <end position="186"/>
    </location>
</feature>
<keyword evidence="1" id="KW-1133">Transmembrane helix</keyword>
<dbReference type="AlphaFoldDB" id="A0A2H3APV6"/>
<feature type="transmembrane region" description="Helical" evidence="1">
    <location>
        <begin position="144"/>
        <end position="161"/>
    </location>
</feature>
<evidence type="ECO:0000256" key="1">
    <source>
        <dbReference type="SAM" id="Phobius"/>
    </source>
</evidence>
<sequence>MSSVQRHLYRELTSREDWHEIWCNSVDFTTVRIQEIHVKERFQPAVGTMLHSEYATSWFHQMVQLVERDAADHVGDLNYMMAKMALNTVSGLSFGFSFLLKDTQQGTQNKLFLMFMCTIISVPPINQLPFLNMRSVHEIRECPMSWDIIGSSLFFFCWYWTSEFTSDHAGCSSLMIGVVFPLYYAAIGQSVAAMSPDAEIAAILFSRSCLLCTYVFIISCRALSTTSIIDYYSHMTTRRSDSFKGDRNERSHMFR</sequence>
<keyword evidence="1" id="KW-0812">Transmembrane</keyword>
<gene>
    <name evidence="2" type="ORF">ARMSODRAFT_897445</name>
</gene>
<dbReference type="STRING" id="1076256.A0A2H3APV6"/>
<protein>
    <submittedName>
        <fullName evidence="2">Uncharacterized protein</fullName>
    </submittedName>
</protein>